<dbReference type="InterPro" id="IPR016169">
    <property type="entry name" value="FAD-bd_PCMH_sub2"/>
</dbReference>
<dbReference type="EMBL" id="CP041238">
    <property type="protein sequence ID" value="QLL60353.1"/>
    <property type="molecule type" value="Genomic_DNA"/>
</dbReference>
<dbReference type="InterPro" id="IPR007173">
    <property type="entry name" value="ALO_C"/>
</dbReference>
<dbReference type="Gene3D" id="3.30.43.10">
    <property type="entry name" value="Uridine Diphospho-n-acetylenolpyruvylglucosamine Reductase, domain 2"/>
    <property type="match status" value="1"/>
</dbReference>
<gene>
    <name evidence="4" type="ORF">FKV68_02305</name>
</gene>
<name>A0A859QBL6_9HYPH</name>
<dbReference type="GO" id="GO:0016020">
    <property type="term" value="C:membrane"/>
    <property type="evidence" value="ECO:0007669"/>
    <property type="project" value="InterPro"/>
</dbReference>
<protein>
    <submittedName>
        <fullName evidence="4">FAD-binding protein</fullName>
    </submittedName>
</protein>
<evidence type="ECO:0000313" key="5">
    <source>
        <dbReference type="Proteomes" id="UP000510721"/>
    </source>
</evidence>
<sequence>MLQAGGHWRNWVGNQSCIVRHKGAPESEAALAEMVREATAQGLNVRCAGSGHSFTPVVATSGLLLTLSGMQGVVNIDQAGKRVSVRAGTTINQLGKVLKSSGLSLINQGDIDSQALAGALTTGTHGTGAKLGNMASQIVGMRLVQPDGSVLVVDETTPDLLEAARVSVGMLGVISEITLQTMDAYNLHEKLWRCDFDECMEQHDELAAKHRHFGFFWCPVPESRHCYCLPDTSSVSTTSKTSDVCEMKVIDITDRPPMEQTFEKIAYSSEIYPIEYIPNFHELEYAVPVAHGKDAVRAVRKLMLEKHPTCIYPIEYRFTAGDSGWISPFYQQDSITLSVSGEPGTDYWEYLKDVDTNLRQYGSRPHWGKMHFLGAEDVTALYPRAGDFRALRARVDPEGRFLNDHLRQLFA</sequence>
<dbReference type="GO" id="GO:0003885">
    <property type="term" value="F:D-arabinono-1,4-lactone oxidase activity"/>
    <property type="evidence" value="ECO:0007669"/>
    <property type="project" value="InterPro"/>
</dbReference>
<reference evidence="4 5" key="1">
    <citation type="submission" date="2019-06" db="EMBL/GenBank/DDBJ databases">
        <title>Complete genome sequence of Ensifer mexicanus ITTG R7 isolated from nodules of Acacia angustissima (Mill.) Kuntze.</title>
        <authorList>
            <person name="Rincon-Rosales R."/>
            <person name="Rogel M.A."/>
            <person name="Guerrero G."/>
            <person name="Rincon-Molina C.I."/>
            <person name="Lopez-Lopez A."/>
            <person name="Martinez-Romero E."/>
        </authorList>
    </citation>
    <scope>NUCLEOTIDE SEQUENCE [LARGE SCALE GENOMIC DNA]</scope>
    <source>
        <strain evidence="4 5">ITTG R7</strain>
    </source>
</reference>
<dbReference type="RefSeq" id="WP_180939936.1">
    <property type="nucleotide sequence ID" value="NZ_CP041238.1"/>
</dbReference>
<dbReference type="PIRSF" id="PIRSF000136">
    <property type="entry name" value="LGO_GLO"/>
    <property type="match status" value="1"/>
</dbReference>
<dbReference type="PROSITE" id="PS51387">
    <property type="entry name" value="FAD_PCMH"/>
    <property type="match status" value="1"/>
</dbReference>
<dbReference type="InterPro" id="IPR016167">
    <property type="entry name" value="FAD-bd_PCMH_sub1"/>
</dbReference>
<keyword evidence="2" id="KW-0274">FAD</keyword>
<dbReference type="Pfam" id="PF04030">
    <property type="entry name" value="ALO"/>
    <property type="match status" value="1"/>
</dbReference>
<evidence type="ECO:0000256" key="3">
    <source>
        <dbReference type="ARBA" id="ARBA00023002"/>
    </source>
</evidence>
<dbReference type="SUPFAM" id="SSF56176">
    <property type="entry name" value="FAD-binding/transporter-associated domain-like"/>
    <property type="match status" value="1"/>
</dbReference>
<dbReference type="PANTHER" id="PTHR43762">
    <property type="entry name" value="L-GULONOLACTONE OXIDASE"/>
    <property type="match status" value="1"/>
</dbReference>
<dbReference type="GO" id="GO:0071949">
    <property type="term" value="F:FAD binding"/>
    <property type="evidence" value="ECO:0007669"/>
    <property type="project" value="InterPro"/>
</dbReference>
<dbReference type="InterPro" id="IPR036318">
    <property type="entry name" value="FAD-bd_PCMH-like_sf"/>
</dbReference>
<dbReference type="Gene3D" id="3.30.70.2520">
    <property type="match status" value="1"/>
</dbReference>
<proteinExistence type="predicted"/>
<dbReference type="InterPro" id="IPR010031">
    <property type="entry name" value="FAD_lactone_oxidase-like"/>
</dbReference>
<keyword evidence="5" id="KW-1185">Reference proteome</keyword>
<accession>A0A859QBL6</accession>
<dbReference type="KEGG" id="emx:FKV68_02305"/>
<evidence type="ECO:0000313" key="4">
    <source>
        <dbReference type="EMBL" id="QLL60353.1"/>
    </source>
</evidence>
<dbReference type="InterPro" id="IPR006094">
    <property type="entry name" value="Oxid_FAD_bind_N"/>
</dbReference>
<evidence type="ECO:0000256" key="1">
    <source>
        <dbReference type="ARBA" id="ARBA00022630"/>
    </source>
</evidence>
<keyword evidence="3" id="KW-0560">Oxidoreductase</keyword>
<dbReference type="InterPro" id="IPR016166">
    <property type="entry name" value="FAD-bd_PCMH"/>
</dbReference>
<dbReference type="InterPro" id="IPR016171">
    <property type="entry name" value="Vanillyl_alc_oxidase_C-sub2"/>
</dbReference>
<dbReference type="AlphaFoldDB" id="A0A859QBL6"/>
<dbReference type="Proteomes" id="UP000510721">
    <property type="component" value="Chromosome"/>
</dbReference>
<dbReference type="Pfam" id="PF01565">
    <property type="entry name" value="FAD_binding_4"/>
    <property type="match status" value="1"/>
</dbReference>
<keyword evidence="1" id="KW-0285">Flavoprotein</keyword>
<dbReference type="PANTHER" id="PTHR43762:SF1">
    <property type="entry name" value="D-ARABINONO-1,4-LACTONE OXIDASE"/>
    <property type="match status" value="1"/>
</dbReference>
<organism evidence="4 5">
    <name type="scientific">Sinorhizobium mexicanum</name>
    <dbReference type="NCBI Taxonomy" id="375549"/>
    <lineage>
        <taxon>Bacteria</taxon>
        <taxon>Pseudomonadati</taxon>
        <taxon>Pseudomonadota</taxon>
        <taxon>Alphaproteobacteria</taxon>
        <taxon>Hyphomicrobiales</taxon>
        <taxon>Rhizobiaceae</taxon>
        <taxon>Sinorhizobium/Ensifer group</taxon>
        <taxon>Sinorhizobium</taxon>
    </lineage>
</organism>
<evidence type="ECO:0000256" key="2">
    <source>
        <dbReference type="ARBA" id="ARBA00022827"/>
    </source>
</evidence>
<dbReference type="Gene3D" id="3.30.465.10">
    <property type="match status" value="1"/>
</dbReference>
<dbReference type="Gene3D" id="1.10.45.10">
    <property type="entry name" value="Vanillyl-alcohol Oxidase, Chain A, domain 4"/>
    <property type="match status" value="1"/>
</dbReference>